<accession>A0A165RKY9</accession>
<feature type="non-terminal residue" evidence="1">
    <location>
        <position position="260"/>
    </location>
</feature>
<reference evidence="1 2" key="1">
    <citation type="journal article" date="2016" name="Mol. Biol. Evol.">
        <title>Comparative Genomics of Early-Diverging Mushroom-Forming Fungi Provides Insights into the Origins of Lignocellulose Decay Capabilities.</title>
        <authorList>
            <person name="Nagy L.G."/>
            <person name="Riley R."/>
            <person name="Tritt A."/>
            <person name="Adam C."/>
            <person name="Daum C."/>
            <person name="Floudas D."/>
            <person name="Sun H."/>
            <person name="Yadav J.S."/>
            <person name="Pangilinan J."/>
            <person name="Larsson K.H."/>
            <person name="Matsuura K."/>
            <person name="Barry K."/>
            <person name="Labutti K."/>
            <person name="Kuo R."/>
            <person name="Ohm R.A."/>
            <person name="Bhattacharya S.S."/>
            <person name="Shirouzu T."/>
            <person name="Yoshinaga Y."/>
            <person name="Martin F.M."/>
            <person name="Grigoriev I.V."/>
            <person name="Hibbett D.S."/>
        </authorList>
    </citation>
    <scope>NUCLEOTIDE SEQUENCE [LARGE SCALE GENOMIC DNA]</scope>
    <source>
        <strain evidence="1 2">L-15889</strain>
    </source>
</reference>
<organism evidence="1 2">
    <name type="scientific">Daedalea quercina L-15889</name>
    <dbReference type="NCBI Taxonomy" id="1314783"/>
    <lineage>
        <taxon>Eukaryota</taxon>
        <taxon>Fungi</taxon>
        <taxon>Dikarya</taxon>
        <taxon>Basidiomycota</taxon>
        <taxon>Agaricomycotina</taxon>
        <taxon>Agaricomycetes</taxon>
        <taxon>Polyporales</taxon>
        <taxon>Fomitopsis</taxon>
    </lineage>
</organism>
<dbReference type="EMBL" id="KV429048">
    <property type="protein sequence ID" value="KZT70889.1"/>
    <property type="molecule type" value="Genomic_DNA"/>
</dbReference>
<proteinExistence type="predicted"/>
<sequence>VHANESIIVRDASSKEIIAVVLWNFCGDPDVLAWVNTVISRAIEMKRNKEDTGSLVLAGYSAGARSKPIFDWACNLKSTKGDKRHVLAHEKDVLSVFALFYNLLCSRLLEALFDDLTVFLKKHGLCCMDGKGTMAGVDGKGEYYVWKGEETIVFTNEELAPLGGVMGANYARPIHSEHHPHTYGYSWTTLRQTSGGGSFYAASHGIKIEQGPDTLIVWQPRRAHGTSLLKYNPDGINPPVVQQGVSIVSSMRLGSTWEKY</sequence>
<dbReference type="AlphaFoldDB" id="A0A165RKY9"/>
<dbReference type="OrthoDB" id="3065422at2759"/>
<dbReference type="STRING" id="1314783.A0A165RKY9"/>
<feature type="non-terminal residue" evidence="1">
    <location>
        <position position="1"/>
    </location>
</feature>
<keyword evidence="2" id="KW-1185">Reference proteome</keyword>
<protein>
    <submittedName>
        <fullName evidence="1">Uncharacterized protein</fullName>
    </submittedName>
</protein>
<name>A0A165RKY9_9APHY</name>
<dbReference type="Proteomes" id="UP000076727">
    <property type="component" value="Unassembled WGS sequence"/>
</dbReference>
<gene>
    <name evidence="1" type="ORF">DAEQUDRAFT_649121</name>
</gene>
<evidence type="ECO:0000313" key="2">
    <source>
        <dbReference type="Proteomes" id="UP000076727"/>
    </source>
</evidence>
<evidence type="ECO:0000313" key="1">
    <source>
        <dbReference type="EMBL" id="KZT70889.1"/>
    </source>
</evidence>